<keyword evidence="1" id="KW-0805">Transcription regulation</keyword>
<dbReference type="InterPro" id="IPR008920">
    <property type="entry name" value="TF_FadR/GntR_C"/>
</dbReference>
<dbReference type="EMBL" id="FKBS01000014">
    <property type="protein sequence ID" value="SAI22282.1"/>
    <property type="molecule type" value="Genomic_DNA"/>
</dbReference>
<dbReference type="SMART" id="SM00895">
    <property type="entry name" value="FCD"/>
    <property type="match status" value="1"/>
</dbReference>
<proteinExistence type="predicted"/>
<evidence type="ECO:0000256" key="3">
    <source>
        <dbReference type="ARBA" id="ARBA00023163"/>
    </source>
</evidence>
<protein>
    <submittedName>
        <fullName evidence="5">GntR family transcriptional regulator</fullName>
    </submittedName>
</protein>
<evidence type="ECO:0000259" key="4">
    <source>
        <dbReference type="PROSITE" id="PS50949"/>
    </source>
</evidence>
<dbReference type="PANTHER" id="PTHR43537:SF24">
    <property type="entry name" value="GLUCONATE OPERON TRANSCRIPTIONAL REPRESSOR"/>
    <property type="match status" value="1"/>
</dbReference>
<dbReference type="OrthoDB" id="8631299at2"/>
<feature type="domain" description="HTH gntR-type" evidence="4">
    <location>
        <begin position="2"/>
        <end position="69"/>
    </location>
</feature>
<dbReference type="AlphaFoldDB" id="A0A157NLM4"/>
<dbReference type="GO" id="GO:0003700">
    <property type="term" value="F:DNA-binding transcription factor activity"/>
    <property type="evidence" value="ECO:0007669"/>
    <property type="project" value="InterPro"/>
</dbReference>
<dbReference type="CDD" id="cd07377">
    <property type="entry name" value="WHTH_GntR"/>
    <property type="match status" value="1"/>
</dbReference>
<organism evidence="5 6">
    <name type="scientific">Bordetella ansorpii</name>
    <dbReference type="NCBI Taxonomy" id="288768"/>
    <lineage>
        <taxon>Bacteria</taxon>
        <taxon>Pseudomonadati</taxon>
        <taxon>Pseudomonadota</taxon>
        <taxon>Betaproteobacteria</taxon>
        <taxon>Burkholderiales</taxon>
        <taxon>Alcaligenaceae</taxon>
        <taxon>Bordetella</taxon>
    </lineage>
</organism>
<dbReference type="InterPro" id="IPR036388">
    <property type="entry name" value="WH-like_DNA-bd_sf"/>
</dbReference>
<sequence>MTSARDRVYAELRRRLMAGAFLPGERLREEHIASELGVSRTPVRAAIERLAADGLVRHEERRGAVVVGWADRDIDEAFELRMLLEPYAARTAAQRATPEQIEHLESLNQKMLDAVLSDDDDKTAQVQHYNNLFHHSLLDAAQSARVRAMVENLLDMPIIIGSFYFYTREDMLRSVEHHRQIITALRARDAACAEVAVRFHLTSTHLLFRSQRKPAQG</sequence>
<evidence type="ECO:0000256" key="1">
    <source>
        <dbReference type="ARBA" id="ARBA00023015"/>
    </source>
</evidence>
<dbReference type="Gene3D" id="1.10.10.10">
    <property type="entry name" value="Winged helix-like DNA-binding domain superfamily/Winged helix DNA-binding domain"/>
    <property type="match status" value="1"/>
</dbReference>
<dbReference type="Pfam" id="PF07729">
    <property type="entry name" value="FCD"/>
    <property type="match status" value="1"/>
</dbReference>
<dbReference type="InterPro" id="IPR000524">
    <property type="entry name" value="Tscrpt_reg_HTH_GntR"/>
</dbReference>
<name>A0A157NLM4_9BORD</name>
<dbReference type="Proteomes" id="UP000077037">
    <property type="component" value="Unassembled WGS sequence"/>
</dbReference>
<dbReference type="InterPro" id="IPR036390">
    <property type="entry name" value="WH_DNA-bd_sf"/>
</dbReference>
<dbReference type="PRINTS" id="PR00035">
    <property type="entry name" value="HTHGNTR"/>
</dbReference>
<reference evidence="5 6" key="1">
    <citation type="submission" date="2016-03" db="EMBL/GenBank/DDBJ databases">
        <authorList>
            <consortium name="Pathogen Informatics"/>
        </authorList>
    </citation>
    <scope>NUCLEOTIDE SEQUENCE [LARGE SCALE GENOMIC DNA]</scope>
    <source>
        <strain evidence="5 6">NCTC13364</strain>
    </source>
</reference>
<accession>A0A157NLM4</accession>
<evidence type="ECO:0000313" key="6">
    <source>
        <dbReference type="Proteomes" id="UP000077037"/>
    </source>
</evidence>
<dbReference type="InterPro" id="IPR011711">
    <property type="entry name" value="GntR_C"/>
</dbReference>
<dbReference type="SUPFAM" id="SSF46785">
    <property type="entry name" value="Winged helix' DNA-binding domain"/>
    <property type="match status" value="1"/>
</dbReference>
<dbReference type="SUPFAM" id="SSF48008">
    <property type="entry name" value="GntR ligand-binding domain-like"/>
    <property type="match status" value="1"/>
</dbReference>
<dbReference type="RefSeq" id="WP_066410677.1">
    <property type="nucleotide sequence ID" value="NZ_FKBS01000014.1"/>
</dbReference>
<evidence type="ECO:0000256" key="2">
    <source>
        <dbReference type="ARBA" id="ARBA00023125"/>
    </source>
</evidence>
<gene>
    <name evidence="5" type="primary">mcbR_2</name>
    <name evidence="5" type="ORF">SAMEA1982600_01783</name>
</gene>
<keyword evidence="2" id="KW-0238">DNA-binding</keyword>
<keyword evidence="3" id="KW-0804">Transcription</keyword>
<evidence type="ECO:0000313" key="5">
    <source>
        <dbReference type="EMBL" id="SAI22282.1"/>
    </source>
</evidence>
<dbReference type="PROSITE" id="PS50949">
    <property type="entry name" value="HTH_GNTR"/>
    <property type="match status" value="1"/>
</dbReference>
<dbReference type="GO" id="GO:0003677">
    <property type="term" value="F:DNA binding"/>
    <property type="evidence" value="ECO:0007669"/>
    <property type="project" value="UniProtKB-KW"/>
</dbReference>
<dbReference type="Gene3D" id="1.20.120.530">
    <property type="entry name" value="GntR ligand-binding domain-like"/>
    <property type="match status" value="1"/>
</dbReference>
<dbReference type="PANTHER" id="PTHR43537">
    <property type="entry name" value="TRANSCRIPTIONAL REGULATOR, GNTR FAMILY"/>
    <property type="match status" value="1"/>
</dbReference>
<dbReference type="Pfam" id="PF00392">
    <property type="entry name" value="GntR"/>
    <property type="match status" value="1"/>
</dbReference>
<dbReference type="SMART" id="SM00345">
    <property type="entry name" value="HTH_GNTR"/>
    <property type="match status" value="1"/>
</dbReference>